<dbReference type="Pfam" id="PF02321">
    <property type="entry name" value="OEP"/>
    <property type="match status" value="1"/>
</dbReference>
<evidence type="ECO:0000256" key="1">
    <source>
        <dbReference type="ARBA" id="ARBA00004442"/>
    </source>
</evidence>
<feature type="chain" id="PRO_5047504758" evidence="8">
    <location>
        <begin position="25"/>
        <end position="453"/>
    </location>
</feature>
<dbReference type="RefSeq" id="WP_168036437.1">
    <property type="nucleotide sequence ID" value="NZ_JAATJH010000002.1"/>
</dbReference>
<comment type="subcellular location">
    <subcellularLocation>
        <location evidence="1">Cell outer membrane</location>
    </subcellularLocation>
</comment>
<dbReference type="PANTHER" id="PTHR30026">
    <property type="entry name" value="OUTER MEMBRANE PROTEIN TOLC"/>
    <property type="match status" value="1"/>
</dbReference>
<keyword evidence="7" id="KW-0998">Cell outer membrane</keyword>
<dbReference type="Proteomes" id="UP000770785">
    <property type="component" value="Unassembled WGS sequence"/>
</dbReference>
<gene>
    <name evidence="9" type="ORF">GGR27_001144</name>
</gene>
<evidence type="ECO:0000256" key="8">
    <source>
        <dbReference type="SAM" id="SignalP"/>
    </source>
</evidence>
<protein>
    <submittedName>
        <fullName evidence="9">Outer membrane protein TolC</fullName>
    </submittedName>
</protein>
<keyword evidence="8" id="KW-0732">Signal</keyword>
<dbReference type="InterPro" id="IPR051906">
    <property type="entry name" value="TolC-like"/>
</dbReference>
<proteinExistence type="inferred from homology"/>
<evidence type="ECO:0000256" key="5">
    <source>
        <dbReference type="ARBA" id="ARBA00022692"/>
    </source>
</evidence>
<evidence type="ECO:0000313" key="9">
    <source>
        <dbReference type="EMBL" id="NJC25645.1"/>
    </source>
</evidence>
<keyword evidence="10" id="KW-1185">Reference proteome</keyword>
<dbReference type="SUPFAM" id="SSF56954">
    <property type="entry name" value="Outer membrane efflux proteins (OEP)"/>
    <property type="match status" value="1"/>
</dbReference>
<dbReference type="Gene3D" id="1.20.1600.10">
    <property type="entry name" value="Outer membrane efflux proteins (OEP)"/>
    <property type="match status" value="1"/>
</dbReference>
<keyword evidence="3" id="KW-0813">Transport</keyword>
<reference evidence="9 10" key="1">
    <citation type="submission" date="2020-03" db="EMBL/GenBank/DDBJ databases">
        <title>Genomic Encyclopedia of Type Strains, Phase IV (KMG-IV): sequencing the most valuable type-strain genomes for metagenomic binning, comparative biology and taxonomic classification.</title>
        <authorList>
            <person name="Goeker M."/>
        </authorList>
    </citation>
    <scope>NUCLEOTIDE SEQUENCE [LARGE SCALE GENOMIC DNA]</scope>
    <source>
        <strain evidence="9 10">DSM 105096</strain>
    </source>
</reference>
<organism evidence="9 10">
    <name type="scientific">Neolewinella antarctica</name>
    <dbReference type="NCBI Taxonomy" id="442734"/>
    <lineage>
        <taxon>Bacteria</taxon>
        <taxon>Pseudomonadati</taxon>
        <taxon>Bacteroidota</taxon>
        <taxon>Saprospiria</taxon>
        <taxon>Saprospirales</taxon>
        <taxon>Lewinellaceae</taxon>
        <taxon>Neolewinella</taxon>
    </lineage>
</organism>
<dbReference type="InterPro" id="IPR003423">
    <property type="entry name" value="OMP_efflux"/>
</dbReference>
<name>A0ABX0X8R7_9BACT</name>
<keyword evidence="4" id="KW-1134">Transmembrane beta strand</keyword>
<evidence type="ECO:0000256" key="7">
    <source>
        <dbReference type="ARBA" id="ARBA00023237"/>
    </source>
</evidence>
<comment type="caution">
    <text evidence="9">The sequence shown here is derived from an EMBL/GenBank/DDBJ whole genome shotgun (WGS) entry which is preliminary data.</text>
</comment>
<evidence type="ECO:0000256" key="2">
    <source>
        <dbReference type="ARBA" id="ARBA00007613"/>
    </source>
</evidence>
<comment type="similarity">
    <text evidence="2">Belongs to the outer membrane factor (OMF) (TC 1.B.17) family.</text>
</comment>
<evidence type="ECO:0000256" key="6">
    <source>
        <dbReference type="ARBA" id="ARBA00023136"/>
    </source>
</evidence>
<dbReference type="EMBL" id="JAATJH010000002">
    <property type="protein sequence ID" value="NJC25645.1"/>
    <property type="molecule type" value="Genomic_DNA"/>
</dbReference>
<sequence>MMLNTVHKVLSVISFLLAGTALFAQTTELDAYVEIALRQNPTLIASRLLENERSLGIELAAANRRPTVDLRSDYILAVGGRTLDFPVGDLFNPVYATLNEVANESRFPTNLENVNEQLMPNNFHDTRVEVRLPLLQPRIQREVALRRSQLREGELATETLRNNIRRQVRDLYYSYLLANEGVSIIDSARIVLTEVLRVNQVLVRNDKATADVVYRTESELAGLDGRTASYAQQKSVAAAALNRLLGRDVSTELAIASPDELPRTLAPLEELRTRGRAQRAELKQLDQGTSSLELLAELQNAGGKPTLDLFLNAGAQGFLDQEFDGQPYVTGGVAFNWSLYDGKKRGLQQQQTRLQGERLRQERADVANGVDVQVWQAWQRITNESAQLDAAEKAATAARASYRIIEAKYRAQQALLVELLDARNQVTQQELSINLSRFRLLQADAALRAALGE</sequence>
<keyword evidence="6" id="KW-0472">Membrane</keyword>
<evidence type="ECO:0000256" key="3">
    <source>
        <dbReference type="ARBA" id="ARBA00022448"/>
    </source>
</evidence>
<accession>A0ABX0X8R7</accession>
<keyword evidence="5" id="KW-0812">Transmembrane</keyword>
<evidence type="ECO:0000256" key="4">
    <source>
        <dbReference type="ARBA" id="ARBA00022452"/>
    </source>
</evidence>
<evidence type="ECO:0000313" key="10">
    <source>
        <dbReference type="Proteomes" id="UP000770785"/>
    </source>
</evidence>
<dbReference type="PANTHER" id="PTHR30026:SF20">
    <property type="entry name" value="OUTER MEMBRANE PROTEIN TOLC"/>
    <property type="match status" value="1"/>
</dbReference>
<feature type="signal peptide" evidence="8">
    <location>
        <begin position="1"/>
        <end position="24"/>
    </location>
</feature>